<dbReference type="OMA" id="TACPCAN"/>
<sequence length="1066" mass="112172">MKLLHSKSTAERILAVSACPCANLFGLVTSSAVTVYRSTTLTTVFTFSLTPFQPADTGGATSVGAVHATRQAEHYRCCWSPSGRLFTVALPSGILLVFDVEGGNLARVLTTSSTRASPSPSIPAAAAASPFSPAASPTAFPAAVPSVITSLPPDRPVLAMTWCAVPSLSSAQLSAMATAVQTRCLPVRLGVTAALFDEAMQGVGSGTATAAGSGGDGTAAPLNLDASHTSKADRAGLRAEEPSATSAFVSLLTVLGSDGVLRFVVGGLCEVYATQLALPSPLVSCGSSWEDVTVFDLQWRQCAVGPGAAVQDGGYEGSGSSSKKETYSSRVAALVSFGDTAVDPVRHAVGQHHRLYLTVCGSTAAPTLDAHDGGKTPLSPQPQPPLLPSHVMWEANLQDRLTALAMPRWLAICHVREYASIAQETYEKVVHAWSRVLRGQVLAHLGLPAAAPLLSAAVVAQLTDPDPIALYKYAKQTLMRAALVEDLEALAKTFHTASYEVTHVCYRCCEAAMACAVYTRGDVEEGDNDDDAAAASLCDANEEASASHPATATSSPSLVSLLGALRRQYEAFLRRAANEGECARDLALWVMQQSIHWESGTHFFMGGGTNTDNNIAAAAYGEEDRRDASPSPVLPPPPQLQQQPVLIDEVPVSATRQPALYSFLIEIMTSAASNRTDFTYASGNGSSHVAEAGDQAEAGGNEKAARLYQQLIARAEQRIERFGFRALSAATAQAARLSSTLGCSVITYDDDAKETAASDAGRRLLCCVMEETSDGVPDGSAAASETDVSHDDSSEGSDVGQHHEEYEGVDRVGDEALFSSSYDSDDDNNAFILQRTAATPCVTSQSAKLYTLCSSITVPNGFIETMHLSSYALRSADTGTDGVCRGTEQDEQQIPATETTAAPCALAQLNTADVGVASMEKHLKADFTKDKSNSLCSSWYGFLEKDRHVIVCQPAAVFVRSEPGSVKAVKSNAPFFVAVVQDDGEVVVADEREEEDEGEATSSNEDVASSNDAASAQKSLASRVALCQVTGMEGVPLRVSISRARSFCVIVGVAKYVVVSLYDDDY</sequence>
<dbReference type="GeneID" id="26905928"/>
<evidence type="ECO:0008006" key="4">
    <source>
        <dbReference type="Google" id="ProtNLM"/>
    </source>
</evidence>
<protein>
    <recommendedName>
        <fullName evidence="4">Anaphase-promoting complex subunit 4 WD40 domain-containing protein</fullName>
    </recommendedName>
</protein>
<evidence type="ECO:0000256" key="1">
    <source>
        <dbReference type="SAM" id="MobiDB-lite"/>
    </source>
</evidence>
<reference evidence="2 3" key="1">
    <citation type="submission" date="2015-07" db="EMBL/GenBank/DDBJ databases">
        <title>High-quality genome of monoxenous trypanosomatid Leptomonas pyrrhocoris.</title>
        <authorList>
            <person name="Flegontov P."/>
            <person name="Butenko A."/>
            <person name="Firsov S."/>
            <person name="Vlcek C."/>
            <person name="Logacheva M.D."/>
            <person name="Field M."/>
            <person name="Filatov D."/>
            <person name="Flegontova O."/>
            <person name="Gerasimov E."/>
            <person name="Jackson A.P."/>
            <person name="Kelly S."/>
            <person name="Opperdoes F."/>
            <person name="O'Reilly A."/>
            <person name="Votypka J."/>
            <person name="Yurchenko V."/>
            <person name="Lukes J."/>
        </authorList>
    </citation>
    <scope>NUCLEOTIDE SEQUENCE [LARGE SCALE GENOMIC DNA]</scope>
    <source>
        <strain evidence="2">H10</strain>
    </source>
</reference>
<dbReference type="OrthoDB" id="273477at2759"/>
<dbReference type="EMBL" id="LGTL01000011">
    <property type="protein sequence ID" value="KPA79127.1"/>
    <property type="molecule type" value="Genomic_DNA"/>
</dbReference>
<feature type="region of interest" description="Disordered" evidence="1">
    <location>
        <begin position="991"/>
        <end position="1012"/>
    </location>
</feature>
<organism evidence="2 3">
    <name type="scientific">Leptomonas pyrrhocoris</name>
    <name type="common">Firebug parasite</name>
    <dbReference type="NCBI Taxonomy" id="157538"/>
    <lineage>
        <taxon>Eukaryota</taxon>
        <taxon>Discoba</taxon>
        <taxon>Euglenozoa</taxon>
        <taxon>Kinetoplastea</taxon>
        <taxon>Metakinetoplastina</taxon>
        <taxon>Trypanosomatida</taxon>
        <taxon>Trypanosomatidae</taxon>
        <taxon>Leishmaniinae</taxon>
        <taxon>Leptomonas</taxon>
    </lineage>
</organism>
<dbReference type="AlphaFoldDB" id="A0A0M9FZL5"/>
<feature type="compositionally biased region" description="Basic and acidic residues" evidence="1">
    <location>
        <begin position="800"/>
        <end position="810"/>
    </location>
</feature>
<keyword evidence="3" id="KW-1185">Reference proteome</keyword>
<proteinExistence type="predicted"/>
<comment type="caution">
    <text evidence="2">The sequence shown here is derived from an EMBL/GenBank/DDBJ whole genome shotgun (WGS) entry which is preliminary data.</text>
</comment>
<accession>A0A0M9FZL5</accession>
<gene>
    <name evidence="2" type="ORF">ABB37_05638</name>
</gene>
<dbReference type="EMBL" id="LGTL01000011">
    <property type="protein sequence ID" value="KPA79126.1"/>
    <property type="molecule type" value="Genomic_DNA"/>
</dbReference>
<name>A0A0M9FZL5_LEPPY</name>
<dbReference type="Proteomes" id="UP000037923">
    <property type="component" value="Unassembled WGS sequence"/>
</dbReference>
<dbReference type="VEuPathDB" id="TriTrypDB:LpyrH10_11_1030"/>
<evidence type="ECO:0000313" key="2">
    <source>
        <dbReference type="EMBL" id="KPA79126.1"/>
    </source>
</evidence>
<feature type="region of interest" description="Disordered" evidence="1">
    <location>
        <begin position="774"/>
        <end position="810"/>
    </location>
</feature>
<evidence type="ECO:0000313" key="3">
    <source>
        <dbReference type="Proteomes" id="UP000037923"/>
    </source>
</evidence>
<dbReference type="RefSeq" id="XP_015657565.1">
    <property type="nucleotide sequence ID" value="XM_015803740.1"/>
</dbReference>
<feature type="region of interest" description="Disordered" evidence="1">
    <location>
        <begin position="621"/>
        <end position="642"/>
    </location>
</feature>
<dbReference type="RefSeq" id="XP_015657566.1">
    <property type="nucleotide sequence ID" value="XM_015803741.1"/>
</dbReference>
<feature type="compositionally biased region" description="Polar residues" evidence="1">
    <location>
        <begin position="1001"/>
        <end position="1012"/>
    </location>
</feature>